<evidence type="ECO:0000256" key="3">
    <source>
        <dbReference type="ARBA" id="ARBA00022630"/>
    </source>
</evidence>
<evidence type="ECO:0000259" key="7">
    <source>
        <dbReference type="Pfam" id="PF01266"/>
    </source>
</evidence>
<dbReference type="Proteomes" id="UP000073492">
    <property type="component" value="Unassembled WGS sequence"/>
</dbReference>
<protein>
    <recommendedName>
        <fullName evidence="7">FAD dependent oxidoreductase domain-containing protein</fullName>
    </recommendedName>
</protein>
<feature type="compositionally biased region" description="Polar residues" evidence="6">
    <location>
        <begin position="58"/>
        <end position="67"/>
    </location>
</feature>
<evidence type="ECO:0000256" key="6">
    <source>
        <dbReference type="SAM" id="MobiDB-lite"/>
    </source>
</evidence>
<proteinExistence type="inferred from homology"/>
<dbReference type="PANTHER" id="PTHR10961:SF37">
    <property type="entry name" value="FAD DEPENDENT OXIDOREDUCTASE DOMAIN-CONTAINING PROTEIN"/>
    <property type="match status" value="1"/>
</dbReference>
<gene>
    <name evidence="8" type="ORF">AC579_9317</name>
</gene>
<keyword evidence="9" id="KW-1185">Reference proteome</keyword>
<evidence type="ECO:0000256" key="1">
    <source>
        <dbReference type="ARBA" id="ARBA00001974"/>
    </source>
</evidence>
<dbReference type="Gene3D" id="3.30.9.10">
    <property type="entry name" value="D-Amino Acid Oxidase, subunit A, domain 2"/>
    <property type="match status" value="1"/>
</dbReference>
<dbReference type="Pfam" id="PF01266">
    <property type="entry name" value="DAO"/>
    <property type="match status" value="1"/>
</dbReference>
<dbReference type="GO" id="GO:0050660">
    <property type="term" value="F:flavin adenine dinucleotide binding"/>
    <property type="evidence" value="ECO:0007669"/>
    <property type="project" value="InterPro"/>
</dbReference>
<keyword evidence="5" id="KW-0560">Oxidoreductase</keyword>
<dbReference type="PANTHER" id="PTHR10961">
    <property type="entry name" value="PEROXISOMAL SARCOSINE OXIDASE"/>
    <property type="match status" value="1"/>
</dbReference>
<dbReference type="SUPFAM" id="SSF51905">
    <property type="entry name" value="FAD/NAD(P)-binding domain"/>
    <property type="match status" value="1"/>
</dbReference>
<dbReference type="OrthoDB" id="377209at2759"/>
<dbReference type="InterPro" id="IPR045170">
    <property type="entry name" value="MTOX"/>
</dbReference>
<evidence type="ECO:0000313" key="9">
    <source>
        <dbReference type="Proteomes" id="UP000073492"/>
    </source>
</evidence>
<accession>A0A139I4S9</accession>
<feature type="region of interest" description="Disordered" evidence="6">
    <location>
        <begin position="57"/>
        <end position="79"/>
    </location>
</feature>
<feature type="domain" description="FAD dependent oxidoreductase" evidence="7">
    <location>
        <begin position="86"/>
        <end position="476"/>
    </location>
</feature>
<sequence>MSIPSLQFIRHPQERPSTYSIAGYNTAAQKGTVRRAREAKMVTNSVFSTSAKVLASDDTIQPSNTAPNPKRIDRDNPFNGKPEPTILIIGAGTFGTSTAYHLAHIYKDPSKVTVVDQAPSPPKPAASIDVNRVIRTDYANKLYCDLACETIHPWFWSEELGPYFHKVGWLMLEEEGSNLKARIKETFLGRGSTQAEDIALDKISEKFSCLKDTSTEGFQSSYFNPEAGWCDAAAATHSFMKAAERKGVRRITGTVTELIYNSSTNRIEGAKTSDGRTLAADKVLLSAGPWTSQILSSTEDSLKFTEDQSIESQIQATGLVAAYYNCSPEEISSLTTYGNTTQRTDNSCPVVVYGGLGEIIPPGKSNKLMKYANSKSGITNPTPTKSGTRKISVPADQYTVPEVLKRETEEMVARRVAPAITKGKKPDYYRICWDAQSPTEDFLICAHPDKRLQGLYLATGGSFHSYKFLPIIGKYILNTLNSISNGEDKDRAWGWKDAKEKWVDVHERGLLSVKAVTKTELKALFRQGGESVVSGPRL</sequence>
<evidence type="ECO:0000256" key="5">
    <source>
        <dbReference type="ARBA" id="ARBA00023002"/>
    </source>
</evidence>
<name>A0A139I4S9_9PEZI</name>
<dbReference type="InterPro" id="IPR036188">
    <property type="entry name" value="FAD/NAD-bd_sf"/>
</dbReference>
<keyword evidence="3" id="KW-0285">Flavoprotein</keyword>
<dbReference type="EMBL" id="LFZO01000309">
    <property type="protein sequence ID" value="KXT09763.1"/>
    <property type="molecule type" value="Genomic_DNA"/>
</dbReference>
<comment type="caution">
    <text evidence="8">The sequence shown here is derived from an EMBL/GenBank/DDBJ whole genome shotgun (WGS) entry which is preliminary data.</text>
</comment>
<evidence type="ECO:0000313" key="8">
    <source>
        <dbReference type="EMBL" id="KXT09763.1"/>
    </source>
</evidence>
<dbReference type="Gene3D" id="3.50.50.60">
    <property type="entry name" value="FAD/NAD(P)-binding domain"/>
    <property type="match status" value="1"/>
</dbReference>
<dbReference type="GO" id="GO:0051698">
    <property type="term" value="F:saccharopine oxidase activity"/>
    <property type="evidence" value="ECO:0007669"/>
    <property type="project" value="TreeGrafter"/>
</dbReference>
<comment type="cofactor">
    <cofactor evidence="1">
        <name>FAD</name>
        <dbReference type="ChEBI" id="CHEBI:57692"/>
    </cofactor>
</comment>
<dbReference type="GO" id="GO:0008115">
    <property type="term" value="F:sarcosine oxidase activity"/>
    <property type="evidence" value="ECO:0007669"/>
    <property type="project" value="TreeGrafter"/>
</dbReference>
<dbReference type="AlphaFoldDB" id="A0A139I4S9"/>
<organism evidence="8 9">
    <name type="scientific">Pseudocercospora musae</name>
    <dbReference type="NCBI Taxonomy" id="113226"/>
    <lineage>
        <taxon>Eukaryota</taxon>
        <taxon>Fungi</taxon>
        <taxon>Dikarya</taxon>
        <taxon>Ascomycota</taxon>
        <taxon>Pezizomycotina</taxon>
        <taxon>Dothideomycetes</taxon>
        <taxon>Dothideomycetidae</taxon>
        <taxon>Mycosphaerellales</taxon>
        <taxon>Mycosphaerellaceae</taxon>
        <taxon>Pseudocercospora</taxon>
    </lineage>
</organism>
<dbReference type="InterPro" id="IPR006076">
    <property type="entry name" value="FAD-dep_OxRdtase"/>
</dbReference>
<comment type="similarity">
    <text evidence="2">Belongs to the MSOX/MTOX family.</text>
</comment>
<keyword evidence="4" id="KW-0274">FAD</keyword>
<evidence type="ECO:0000256" key="4">
    <source>
        <dbReference type="ARBA" id="ARBA00022827"/>
    </source>
</evidence>
<reference evidence="8 9" key="1">
    <citation type="submission" date="2015-07" db="EMBL/GenBank/DDBJ databases">
        <title>Comparative genomics of the Sigatoka disease complex on banana suggests a link between parallel evolutionary changes in Pseudocercospora fijiensis and Pseudocercospora eumusae and increased virulence on the banana host.</title>
        <authorList>
            <person name="Chang T.-C."/>
            <person name="Salvucci A."/>
            <person name="Crous P.W."/>
            <person name="Stergiopoulos I."/>
        </authorList>
    </citation>
    <scope>NUCLEOTIDE SEQUENCE [LARGE SCALE GENOMIC DNA]</scope>
    <source>
        <strain evidence="8 9">CBS 116634</strain>
    </source>
</reference>
<evidence type="ECO:0000256" key="2">
    <source>
        <dbReference type="ARBA" id="ARBA00010989"/>
    </source>
</evidence>